<protein>
    <submittedName>
        <fullName evidence="3">Uncharacterized protein</fullName>
    </submittedName>
</protein>
<dbReference type="AlphaFoldDB" id="A0A5N6TPC0"/>
<evidence type="ECO:0000313" key="4">
    <source>
        <dbReference type="Proteomes" id="UP000325780"/>
    </source>
</evidence>
<accession>A0A5N6TPC0</accession>
<keyword evidence="2" id="KW-0812">Transmembrane</keyword>
<feature type="transmembrane region" description="Helical" evidence="2">
    <location>
        <begin position="12"/>
        <end position="31"/>
    </location>
</feature>
<sequence>MAGNLAVKTRNRAVMSIVGVVGGTWAAVRYLSVKDNRGGAHLLSDEERNMMNGRADEYGPQGPKTARAPPGLSGRG</sequence>
<keyword evidence="4" id="KW-1185">Reference proteome</keyword>
<organism evidence="3 4">
    <name type="scientific">Aspergillus avenaceus</name>
    <dbReference type="NCBI Taxonomy" id="36643"/>
    <lineage>
        <taxon>Eukaryota</taxon>
        <taxon>Fungi</taxon>
        <taxon>Dikarya</taxon>
        <taxon>Ascomycota</taxon>
        <taxon>Pezizomycotina</taxon>
        <taxon>Eurotiomycetes</taxon>
        <taxon>Eurotiomycetidae</taxon>
        <taxon>Eurotiales</taxon>
        <taxon>Aspergillaceae</taxon>
        <taxon>Aspergillus</taxon>
        <taxon>Aspergillus subgen. Circumdati</taxon>
    </lineage>
</organism>
<dbReference type="EMBL" id="ML742181">
    <property type="protein sequence ID" value="KAE8147981.1"/>
    <property type="molecule type" value="Genomic_DNA"/>
</dbReference>
<evidence type="ECO:0000256" key="2">
    <source>
        <dbReference type="SAM" id="Phobius"/>
    </source>
</evidence>
<evidence type="ECO:0000313" key="3">
    <source>
        <dbReference type="EMBL" id="KAE8147981.1"/>
    </source>
</evidence>
<evidence type="ECO:0000256" key="1">
    <source>
        <dbReference type="SAM" id="MobiDB-lite"/>
    </source>
</evidence>
<name>A0A5N6TPC0_ASPAV</name>
<proteinExistence type="predicted"/>
<dbReference type="Proteomes" id="UP000325780">
    <property type="component" value="Unassembled WGS sequence"/>
</dbReference>
<keyword evidence="2" id="KW-1133">Transmembrane helix</keyword>
<feature type="compositionally biased region" description="Basic and acidic residues" evidence="1">
    <location>
        <begin position="46"/>
        <end position="57"/>
    </location>
</feature>
<feature type="region of interest" description="Disordered" evidence="1">
    <location>
        <begin position="46"/>
        <end position="76"/>
    </location>
</feature>
<dbReference type="OrthoDB" id="4480828at2759"/>
<reference evidence="3 4" key="1">
    <citation type="submission" date="2019-04" db="EMBL/GenBank/DDBJ databases">
        <title>Friends and foes A comparative genomics study of 23 Aspergillus species from section Flavi.</title>
        <authorList>
            <consortium name="DOE Joint Genome Institute"/>
            <person name="Kjaerbolling I."/>
            <person name="Vesth T."/>
            <person name="Frisvad J.C."/>
            <person name="Nybo J.L."/>
            <person name="Theobald S."/>
            <person name="Kildgaard S."/>
            <person name="Isbrandt T."/>
            <person name="Kuo A."/>
            <person name="Sato A."/>
            <person name="Lyhne E.K."/>
            <person name="Kogle M.E."/>
            <person name="Wiebenga A."/>
            <person name="Kun R.S."/>
            <person name="Lubbers R.J."/>
            <person name="Makela M.R."/>
            <person name="Barry K."/>
            <person name="Chovatia M."/>
            <person name="Clum A."/>
            <person name="Daum C."/>
            <person name="Haridas S."/>
            <person name="He G."/>
            <person name="LaButti K."/>
            <person name="Lipzen A."/>
            <person name="Mondo S."/>
            <person name="Riley R."/>
            <person name="Salamov A."/>
            <person name="Simmons B.A."/>
            <person name="Magnuson J.K."/>
            <person name="Henrissat B."/>
            <person name="Mortensen U.H."/>
            <person name="Larsen T.O."/>
            <person name="Devries R.P."/>
            <person name="Grigoriev I.V."/>
            <person name="Machida M."/>
            <person name="Baker S.E."/>
            <person name="Andersen M.R."/>
        </authorList>
    </citation>
    <scope>NUCLEOTIDE SEQUENCE [LARGE SCALE GENOMIC DNA]</scope>
    <source>
        <strain evidence="3 4">IBT 18842</strain>
    </source>
</reference>
<keyword evidence="2" id="KW-0472">Membrane</keyword>
<gene>
    <name evidence="3" type="ORF">BDV25DRAFT_142220</name>
</gene>